<sequence length="195" mass="20943">MADTSDGVRVGYAGKAYIGAVGATVPTDLTSAWDADEWFNLGKVSEDGLTEATDQARAEFKAWGYDAPVRTQLTSKTTTFQLTFIQTSNPHVISLYHSVALDDMTTTGTGDAAYTSFSTGQNTEPDVRALGLDIVDGDFHTRIIIPRCEVTERGNKVYKGDTLVSYQMTFTALTASDGTSVHYKIGGLVVPVVTP</sequence>
<gene>
    <name evidence="1" type="ORF">GCM10010251_45320</name>
</gene>
<dbReference type="Proteomes" id="UP000658320">
    <property type="component" value="Unassembled WGS sequence"/>
</dbReference>
<evidence type="ECO:0000313" key="2">
    <source>
        <dbReference type="Proteomes" id="UP000658320"/>
    </source>
</evidence>
<dbReference type="RefSeq" id="WP_189939405.1">
    <property type="nucleotide sequence ID" value="NZ_BMSX01000010.1"/>
</dbReference>
<dbReference type="InterPro" id="IPR058154">
    <property type="entry name" value="Bxb1_TTP-like"/>
</dbReference>
<dbReference type="Pfam" id="PF25681">
    <property type="entry name" value="Phage_TTP_17"/>
    <property type="match status" value="1"/>
</dbReference>
<evidence type="ECO:0000313" key="1">
    <source>
        <dbReference type="EMBL" id="GGR24185.1"/>
    </source>
</evidence>
<keyword evidence="2" id="KW-1185">Reference proteome</keyword>
<evidence type="ECO:0008006" key="3">
    <source>
        <dbReference type="Google" id="ProtNLM"/>
    </source>
</evidence>
<accession>A0A918FDC8</accession>
<dbReference type="AlphaFoldDB" id="A0A918FDC8"/>
<dbReference type="EMBL" id="BMSX01000010">
    <property type="protein sequence ID" value="GGR24185.1"/>
    <property type="molecule type" value="Genomic_DNA"/>
</dbReference>
<proteinExistence type="predicted"/>
<reference evidence="1" key="2">
    <citation type="submission" date="2020-09" db="EMBL/GenBank/DDBJ databases">
        <authorList>
            <person name="Sun Q."/>
            <person name="Ohkuma M."/>
        </authorList>
    </citation>
    <scope>NUCLEOTIDE SEQUENCE</scope>
    <source>
        <strain evidence="1">JCM 4346</strain>
    </source>
</reference>
<protein>
    <recommendedName>
        <fullName evidence="3">Major tail protein</fullName>
    </recommendedName>
</protein>
<name>A0A918FDC8_9ACTN</name>
<reference evidence="1" key="1">
    <citation type="journal article" date="2014" name="Int. J. Syst. Evol. Microbiol.">
        <title>Complete genome sequence of Corynebacterium casei LMG S-19264T (=DSM 44701T), isolated from a smear-ripened cheese.</title>
        <authorList>
            <consortium name="US DOE Joint Genome Institute (JGI-PGF)"/>
            <person name="Walter F."/>
            <person name="Albersmeier A."/>
            <person name="Kalinowski J."/>
            <person name="Ruckert C."/>
        </authorList>
    </citation>
    <scope>NUCLEOTIDE SEQUENCE</scope>
    <source>
        <strain evidence="1">JCM 4346</strain>
    </source>
</reference>
<organism evidence="1 2">
    <name type="scientific">Streptomyces aurantiogriseus</name>
    <dbReference type="NCBI Taxonomy" id="66870"/>
    <lineage>
        <taxon>Bacteria</taxon>
        <taxon>Bacillati</taxon>
        <taxon>Actinomycetota</taxon>
        <taxon>Actinomycetes</taxon>
        <taxon>Kitasatosporales</taxon>
        <taxon>Streptomycetaceae</taxon>
        <taxon>Streptomyces</taxon>
    </lineage>
</organism>
<comment type="caution">
    <text evidence="1">The sequence shown here is derived from an EMBL/GenBank/DDBJ whole genome shotgun (WGS) entry which is preliminary data.</text>
</comment>